<gene>
    <name evidence="1" type="ORF">DERYTH_LOCUS22481</name>
</gene>
<protein>
    <submittedName>
        <fullName evidence="1">17968_t:CDS:1</fullName>
    </submittedName>
</protein>
<feature type="non-terminal residue" evidence="1">
    <location>
        <position position="1"/>
    </location>
</feature>
<evidence type="ECO:0000313" key="2">
    <source>
        <dbReference type="Proteomes" id="UP000789405"/>
    </source>
</evidence>
<evidence type="ECO:0000313" key="1">
    <source>
        <dbReference type="EMBL" id="CAG8796452.1"/>
    </source>
</evidence>
<comment type="caution">
    <text evidence="1">The sequence shown here is derived from an EMBL/GenBank/DDBJ whole genome shotgun (WGS) entry which is preliminary data.</text>
</comment>
<sequence>NRQNNINTIKPLTFGEKIFLMTKVLYEKQRRESQALELDPDNFQAMLEDSEPLLIGFFSKLYNAIIPDR</sequence>
<dbReference type="EMBL" id="CAJVPY010031343">
    <property type="protein sequence ID" value="CAG8796452.1"/>
    <property type="molecule type" value="Genomic_DNA"/>
</dbReference>
<keyword evidence="2" id="KW-1185">Reference proteome</keyword>
<dbReference type="AlphaFoldDB" id="A0A9N9JW66"/>
<name>A0A9N9JW66_9GLOM</name>
<dbReference type="Proteomes" id="UP000789405">
    <property type="component" value="Unassembled WGS sequence"/>
</dbReference>
<dbReference type="OrthoDB" id="2425109at2759"/>
<proteinExistence type="predicted"/>
<organism evidence="1 2">
    <name type="scientific">Dentiscutata erythropus</name>
    <dbReference type="NCBI Taxonomy" id="1348616"/>
    <lineage>
        <taxon>Eukaryota</taxon>
        <taxon>Fungi</taxon>
        <taxon>Fungi incertae sedis</taxon>
        <taxon>Mucoromycota</taxon>
        <taxon>Glomeromycotina</taxon>
        <taxon>Glomeromycetes</taxon>
        <taxon>Diversisporales</taxon>
        <taxon>Gigasporaceae</taxon>
        <taxon>Dentiscutata</taxon>
    </lineage>
</organism>
<accession>A0A9N9JW66</accession>
<reference evidence="1" key="1">
    <citation type="submission" date="2021-06" db="EMBL/GenBank/DDBJ databases">
        <authorList>
            <person name="Kallberg Y."/>
            <person name="Tangrot J."/>
            <person name="Rosling A."/>
        </authorList>
    </citation>
    <scope>NUCLEOTIDE SEQUENCE</scope>
    <source>
        <strain evidence="1">MA453B</strain>
    </source>
</reference>